<evidence type="ECO:0000256" key="3">
    <source>
        <dbReference type="ARBA" id="ARBA00022448"/>
    </source>
</evidence>
<dbReference type="GO" id="GO:0006606">
    <property type="term" value="P:protein import into nucleus"/>
    <property type="evidence" value="ECO:0007669"/>
    <property type="project" value="InterPro"/>
</dbReference>
<reference evidence="10" key="1">
    <citation type="journal article" date="2021" name="Elife">
        <title>Highly contiguous assemblies of 101 drosophilid genomes.</title>
        <authorList>
            <person name="Kim B.Y."/>
            <person name="Wang J.R."/>
            <person name="Miller D.E."/>
            <person name="Barmina O."/>
            <person name="Delaney E."/>
            <person name="Thompson A."/>
            <person name="Comeault A.A."/>
            <person name="Peede D."/>
            <person name="D'Agostino E.R."/>
            <person name="Pelaez J."/>
            <person name="Aguilar J.M."/>
            <person name="Haji D."/>
            <person name="Matsunaga T."/>
            <person name="Armstrong E.E."/>
            <person name="Zych M."/>
            <person name="Ogawa Y."/>
            <person name="Stamenkovic-Radak M."/>
            <person name="Jelic M."/>
            <person name="Veselinovic M.S."/>
            <person name="Tanaskovic M."/>
            <person name="Eric P."/>
            <person name="Gao J.J."/>
            <person name="Katoh T.K."/>
            <person name="Toda M.J."/>
            <person name="Watabe H."/>
            <person name="Watada M."/>
            <person name="Davis J.S."/>
            <person name="Moyle L.C."/>
            <person name="Manoli G."/>
            <person name="Bertolini E."/>
            <person name="Kostal V."/>
            <person name="Hawley R.S."/>
            <person name="Takahashi A."/>
            <person name="Jones C.D."/>
            <person name="Price D.K."/>
            <person name="Whiteman N."/>
            <person name="Kopp A."/>
            <person name="Matute D.R."/>
            <person name="Petrov D.A."/>
        </authorList>
    </citation>
    <scope>NUCLEOTIDE SEQUENCE [LARGE SCALE GENOMIC DNA]</scope>
</reference>
<evidence type="ECO:0000313" key="10">
    <source>
        <dbReference type="Proteomes" id="UP001652680"/>
    </source>
</evidence>
<dbReference type="Proteomes" id="UP001652680">
    <property type="component" value="Unassembled WGS sequence"/>
</dbReference>
<evidence type="ECO:0000256" key="6">
    <source>
        <dbReference type="ARBA" id="ARBA00022927"/>
    </source>
</evidence>
<dbReference type="InterPro" id="IPR001494">
    <property type="entry name" value="Importin-beta_N"/>
</dbReference>
<evidence type="ECO:0000256" key="1">
    <source>
        <dbReference type="ARBA" id="ARBA00004123"/>
    </source>
</evidence>
<dbReference type="OrthoDB" id="7862313at2759"/>
<sequence length="1098" mass="123140">MEGAILKIIDGLLCTDTDRIQQATAELKKAYDNPETVLCLTKIAISHEELQMRQFAAVLLNSRLKKLRHWQMVSAEHQAAIKSSILQVLVTEKEKKVKNSVAQLMGTLVRHEAEKGDSWMGELLKFIYERSSSPNPEESELGSSIFSKLTDAAPDQFALHMESIFQLFTTVLSTAEASGNLATQTVLNMLIGTCYLLPFVSGHSAAEQTVVKAVPLIIKALHAFALKGDVHEFMCAFDIVDSMAEYVPHLLTSNVKQLLEFTLVTASNNQLEDSIRVQAITFVGCLARIKKKVIMKQKLLEPTLTVIFQVMCQDTSEGDDYFTGESPNSPSCAATQTLDLMAIHMSPEKFIPPLLQLLEPALQNPDPICRRSSFICMGVIAEGCSEAITHKYLEVMLNIIKAGIADSTMSVRVAAFFALGQFAEFLQPDICKFASQILPVLFDYLNQLVVELKMGQPEPKHMERMFYALETFCEHLDDDIVQHLPVLMNCLFEVLDSQNSIHIRELALSSIASASSSAKMHMMPFFPRIMTILQAYLVKDCPEEMNNLRIQAIDTLAALISEVGKENSLPLADDTMNYCLMMLEDGPDDPDFRRSIYNLMGSLSSVVNESMANVFPNIMDRILESVISSEDVLPKVPEDVEKDLILEAANVEIDLEHTDDEDDSEDLDGFQVENDYVDEKEEAILALKDFADHTGVAFAPYIQSAFENVYKVIDHPQEDIRKACVVAICGFIIALNKMGNKEGVTRACEIAIPKFAHIIRTDEDMNVVIRLLEELAYLFNDVKLAAITNQENADLIFGCIKDVFANKMGCQFNEQSGGGDEDDQEESQCDVSLIENAANLLPMFGHTLKPEIFSLYFGRIYQFLVQKLAKAKKQDEAEHRAYIYGSLADCFQCLRKCSVTYFDALCPLFITGTKDSDPKSRQNSFYGLGELVFFAEEKSFQSYPAILQALSEAIARESNASAMDNICGAVARLIVTNHEAVPLGHVLPVFLNHLPLKEDVVENKMIQKAFHVLYLHARPSIDAYIEQMLIITIEASYKKQMPDDETTESAVAFIKEIREHYPDKFNTVSNSNPEVFNYVHTLFWFWNMQLGRRSFGYE</sequence>
<dbReference type="Gene3D" id="1.25.10.10">
    <property type="entry name" value="Leucine-rich Repeat Variant"/>
    <property type="match status" value="1"/>
</dbReference>
<dbReference type="Pfam" id="PF03810">
    <property type="entry name" value="IBN_N"/>
    <property type="match status" value="1"/>
</dbReference>
<dbReference type="EnsemblMetazoa" id="XM_017125224.2">
    <property type="protein sequence ID" value="XP_016980713.1"/>
    <property type="gene ID" value="LOC108045802"/>
</dbReference>
<keyword evidence="7" id="KW-0539">Nucleus</keyword>
<protein>
    <submittedName>
        <fullName evidence="11">Importin-4-like isoform X1</fullName>
    </submittedName>
</protein>
<dbReference type="AlphaFoldDB" id="A0A6P4F012"/>
<evidence type="ECO:0000256" key="5">
    <source>
        <dbReference type="ARBA" id="ARBA00022737"/>
    </source>
</evidence>
<evidence type="ECO:0000313" key="9">
    <source>
        <dbReference type="EnsemblMetazoa" id="XP_016980713.1"/>
    </source>
</evidence>
<evidence type="ECO:0000259" key="8">
    <source>
        <dbReference type="PROSITE" id="PS50166"/>
    </source>
</evidence>
<proteinExistence type="predicted"/>
<dbReference type="Pfam" id="PF25780">
    <property type="entry name" value="TPR_IPO5"/>
    <property type="match status" value="1"/>
</dbReference>
<dbReference type="InterPro" id="IPR011989">
    <property type="entry name" value="ARM-like"/>
</dbReference>
<dbReference type="RefSeq" id="XP_016980713.1">
    <property type="nucleotide sequence ID" value="XM_017125224.1"/>
</dbReference>
<reference evidence="11" key="2">
    <citation type="submission" date="2025-04" db="UniProtKB">
        <authorList>
            <consortium name="RefSeq"/>
        </authorList>
    </citation>
    <scope>IDENTIFICATION</scope>
</reference>
<dbReference type="GO" id="GO:0031267">
    <property type="term" value="F:small GTPase binding"/>
    <property type="evidence" value="ECO:0007669"/>
    <property type="project" value="InterPro"/>
</dbReference>
<name>A0A6P4F012_DRORH</name>
<evidence type="ECO:0000256" key="7">
    <source>
        <dbReference type="ARBA" id="ARBA00023242"/>
    </source>
</evidence>
<gene>
    <name evidence="11" type="primary">LOC108045802</name>
    <name evidence="9" type="synonym">108045802</name>
</gene>
<keyword evidence="3" id="KW-0813">Transport</keyword>
<reference evidence="9" key="3">
    <citation type="submission" date="2025-05" db="UniProtKB">
        <authorList>
            <consortium name="EnsemblMetazoa"/>
        </authorList>
    </citation>
    <scope>IDENTIFICATION</scope>
</reference>
<dbReference type="InterPro" id="IPR040122">
    <property type="entry name" value="Importin_beta"/>
</dbReference>
<dbReference type="GO" id="GO:0005737">
    <property type="term" value="C:cytoplasm"/>
    <property type="evidence" value="ECO:0007669"/>
    <property type="project" value="UniProtKB-SubCell"/>
</dbReference>
<dbReference type="PANTHER" id="PTHR10527">
    <property type="entry name" value="IMPORTIN BETA"/>
    <property type="match status" value="1"/>
</dbReference>
<feature type="domain" description="Importin N-terminal" evidence="8">
    <location>
        <begin position="23"/>
        <end position="91"/>
    </location>
</feature>
<dbReference type="PROSITE" id="PS50166">
    <property type="entry name" value="IMPORTIN_B_NT"/>
    <property type="match status" value="1"/>
</dbReference>
<dbReference type="InterPro" id="IPR057672">
    <property type="entry name" value="TPR_IPO4/5"/>
</dbReference>
<evidence type="ECO:0000313" key="11">
    <source>
        <dbReference type="RefSeq" id="XP_016980713.1"/>
    </source>
</evidence>
<keyword evidence="5" id="KW-0677">Repeat</keyword>
<keyword evidence="10" id="KW-1185">Reference proteome</keyword>
<evidence type="ECO:0000256" key="2">
    <source>
        <dbReference type="ARBA" id="ARBA00004496"/>
    </source>
</evidence>
<accession>A0A6P4F012</accession>
<organism evidence="11">
    <name type="scientific">Drosophila rhopaloa</name>
    <name type="common">Fruit fly</name>
    <dbReference type="NCBI Taxonomy" id="1041015"/>
    <lineage>
        <taxon>Eukaryota</taxon>
        <taxon>Metazoa</taxon>
        <taxon>Ecdysozoa</taxon>
        <taxon>Arthropoda</taxon>
        <taxon>Hexapoda</taxon>
        <taxon>Insecta</taxon>
        <taxon>Pterygota</taxon>
        <taxon>Neoptera</taxon>
        <taxon>Endopterygota</taxon>
        <taxon>Diptera</taxon>
        <taxon>Brachycera</taxon>
        <taxon>Muscomorpha</taxon>
        <taxon>Ephydroidea</taxon>
        <taxon>Drosophilidae</taxon>
        <taxon>Drosophila</taxon>
        <taxon>Sophophora</taxon>
    </lineage>
</organism>
<keyword evidence="4" id="KW-0963">Cytoplasm</keyword>
<dbReference type="SUPFAM" id="SSF48371">
    <property type="entry name" value="ARM repeat"/>
    <property type="match status" value="2"/>
</dbReference>
<dbReference type="GeneID" id="108045802"/>
<dbReference type="InterPro" id="IPR016024">
    <property type="entry name" value="ARM-type_fold"/>
</dbReference>
<keyword evidence="6" id="KW-0653">Protein transport</keyword>
<dbReference type="SMART" id="SM00913">
    <property type="entry name" value="IBN_N"/>
    <property type="match status" value="1"/>
</dbReference>
<comment type="subcellular location">
    <subcellularLocation>
        <location evidence="2">Cytoplasm</location>
    </subcellularLocation>
    <subcellularLocation>
        <location evidence="1">Nucleus</location>
    </subcellularLocation>
</comment>
<evidence type="ECO:0000256" key="4">
    <source>
        <dbReference type="ARBA" id="ARBA00022490"/>
    </source>
</evidence>